<dbReference type="EMBL" id="PNHQ01000002">
    <property type="protein sequence ID" value="PMC80486.1"/>
    <property type="molecule type" value="Genomic_DNA"/>
</dbReference>
<feature type="transmembrane region" description="Helical" evidence="5">
    <location>
        <begin position="313"/>
        <end position="331"/>
    </location>
</feature>
<dbReference type="RefSeq" id="WP_102198761.1">
    <property type="nucleotide sequence ID" value="NZ_PNHQ01000002.1"/>
</dbReference>
<keyword evidence="4 5" id="KW-0472">Membrane</keyword>
<dbReference type="InterPro" id="IPR049453">
    <property type="entry name" value="Memb_transporter_dom"/>
</dbReference>
<keyword evidence="3 5" id="KW-1133">Transmembrane helix</keyword>
<feature type="transmembrane region" description="Helical" evidence="5">
    <location>
        <begin position="21"/>
        <end position="38"/>
    </location>
</feature>
<organism evidence="7 8">
    <name type="scientific">Aerococcus viridans</name>
    <dbReference type="NCBI Taxonomy" id="1377"/>
    <lineage>
        <taxon>Bacteria</taxon>
        <taxon>Bacillati</taxon>
        <taxon>Bacillota</taxon>
        <taxon>Bacilli</taxon>
        <taxon>Lactobacillales</taxon>
        <taxon>Aerococcaceae</taxon>
        <taxon>Aerococcus</taxon>
    </lineage>
</organism>
<comment type="caution">
    <text evidence="7">The sequence shown here is derived from an EMBL/GenBank/DDBJ whole genome shotgun (WGS) entry which is preliminary data.</text>
</comment>
<feature type="transmembrane region" description="Helical" evidence="5">
    <location>
        <begin position="284"/>
        <end position="301"/>
    </location>
</feature>
<evidence type="ECO:0000313" key="8">
    <source>
        <dbReference type="Proteomes" id="UP000235701"/>
    </source>
</evidence>
<dbReference type="GO" id="GO:0016020">
    <property type="term" value="C:membrane"/>
    <property type="evidence" value="ECO:0007669"/>
    <property type="project" value="UniProtKB-SubCell"/>
</dbReference>
<evidence type="ECO:0000259" key="6">
    <source>
        <dbReference type="Pfam" id="PF13515"/>
    </source>
</evidence>
<protein>
    <recommendedName>
        <fullName evidence="6">Integral membrane bound transporter domain-containing protein</fullName>
    </recommendedName>
</protein>
<feature type="transmembrane region" description="Helical" evidence="5">
    <location>
        <begin position="240"/>
        <end position="258"/>
    </location>
</feature>
<name>A0A2N6UG48_9LACT</name>
<dbReference type="Pfam" id="PF13515">
    <property type="entry name" value="FUSC_2"/>
    <property type="match status" value="1"/>
</dbReference>
<keyword evidence="2 5" id="KW-0812">Transmembrane</keyword>
<sequence>MHSILKQTFSLKPSPDHHLERILVAGICALIVNLTGYFLKNPGINATSSLGLFTFLHFQSYEGQRTIKRMIFVAISLFTAYTVGLIIGQIPLMAPIFISFVAFFARLVYRIYRIDKPGDIFVILVMASGATRDMSLSQIPTQLVELSYGILVSLFMAYLLVKYLDLPKQSFTFSFNYKEAIRTEPRMIVDSFFYAGVLFFAAYLNIVLDLSPYSWIIVSCSAILQGNTLQIILNKSFQRVFGTTAGLATAALILLIQIPHLGRIAMVVVLYVLAEYFIPRKYSFGIFFVTNMVLIQLTFQNPNLGFDYLGDRFSGIVIGTLIGSVAAYLQYHLYKFYSQSLIQNRTYDYKEKMDEKN</sequence>
<evidence type="ECO:0000256" key="4">
    <source>
        <dbReference type="ARBA" id="ARBA00023136"/>
    </source>
</evidence>
<evidence type="ECO:0000256" key="3">
    <source>
        <dbReference type="ARBA" id="ARBA00022989"/>
    </source>
</evidence>
<evidence type="ECO:0000256" key="5">
    <source>
        <dbReference type="SAM" id="Phobius"/>
    </source>
</evidence>
<accession>A0A2N6UG48</accession>
<feature type="transmembrane region" description="Helical" evidence="5">
    <location>
        <begin position="187"/>
        <end position="207"/>
    </location>
</feature>
<dbReference type="OrthoDB" id="581879at2"/>
<evidence type="ECO:0000256" key="1">
    <source>
        <dbReference type="ARBA" id="ARBA00004141"/>
    </source>
</evidence>
<dbReference type="Proteomes" id="UP000235701">
    <property type="component" value="Unassembled WGS sequence"/>
</dbReference>
<proteinExistence type="predicted"/>
<feature type="domain" description="Integral membrane bound transporter" evidence="6">
    <location>
        <begin position="207"/>
        <end position="324"/>
    </location>
</feature>
<feature type="transmembrane region" description="Helical" evidence="5">
    <location>
        <begin position="146"/>
        <end position="166"/>
    </location>
</feature>
<evidence type="ECO:0000256" key="2">
    <source>
        <dbReference type="ARBA" id="ARBA00022692"/>
    </source>
</evidence>
<reference evidence="7 8" key="1">
    <citation type="submission" date="2017-09" db="EMBL/GenBank/DDBJ databases">
        <title>Bacterial strain isolated from the female urinary microbiota.</title>
        <authorList>
            <person name="Thomas-White K."/>
            <person name="Kumar N."/>
            <person name="Forster S."/>
            <person name="Putonti C."/>
            <person name="Lawley T."/>
            <person name="Wolfe A.J."/>
        </authorList>
    </citation>
    <scope>NUCLEOTIDE SEQUENCE [LARGE SCALE GENOMIC DNA]</scope>
    <source>
        <strain evidence="7 8">UMB0240</strain>
    </source>
</reference>
<keyword evidence="8" id="KW-1185">Reference proteome</keyword>
<comment type="subcellular location">
    <subcellularLocation>
        <location evidence="1">Membrane</location>
        <topology evidence="1">Multi-pass membrane protein</topology>
    </subcellularLocation>
</comment>
<gene>
    <name evidence="7" type="ORF">CJ191_01375</name>
</gene>
<evidence type="ECO:0000313" key="7">
    <source>
        <dbReference type="EMBL" id="PMC80486.1"/>
    </source>
</evidence>
<dbReference type="AlphaFoldDB" id="A0A2N6UG48"/>
<feature type="transmembrane region" description="Helical" evidence="5">
    <location>
        <begin position="70"/>
        <end position="87"/>
    </location>
</feature>